<dbReference type="CDD" id="cd01335">
    <property type="entry name" value="Radical_SAM"/>
    <property type="match status" value="1"/>
</dbReference>
<evidence type="ECO:0000256" key="2">
    <source>
        <dbReference type="ARBA" id="ARBA00022603"/>
    </source>
</evidence>
<dbReference type="GO" id="GO:0003824">
    <property type="term" value="F:catalytic activity"/>
    <property type="evidence" value="ECO:0007669"/>
    <property type="project" value="InterPro"/>
</dbReference>
<accession>A0A0S8K1H1</accession>
<sequence length="450" mass="52363">MRKKLLLINPVNRLLNFFKIGHTVNLGTRFQPIGLGIVAALTPDNWDVEIIDENFEPFVYKDADLVGFTAFTATATRAYRIAALYRKENIPTVIGGIHVSIMPEEASQYIDTVVIGEAESVWPKAIADFEKGKMKKFYHGERLDLKGMPKPRRELLHPDYLFGSIETSRGCPMDCEFCSVPVFYGHRYRQRPVEEILDELEAIPQKKIFFTDDNFIGYGRRAQEHAIALFKGMIERNMKKEWFCQVSMNIAENEKVLEYAAKAGCRMVFIGVEAEDTAALEDINKMLNLQIKMENYKKIFRRINEYGISVCGAFMYGMDSDTRELARRRTSYMLSSVDAVQITYLTPLPGTRLFEKVLKEKRLIYTNFPHDWEHYTMAEVTHRPLSMSAEELQEVRYDVIPRLYNYPSIWLRFFKTLFTTRRLAAALWAYIFNINYRNATIRSIKLMLKK</sequence>
<dbReference type="EMBL" id="LJVE01000005">
    <property type="protein sequence ID" value="KPL15801.1"/>
    <property type="molecule type" value="Genomic_DNA"/>
</dbReference>
<dbReference type="SMART" id="SM00729">
    <property type="entry name" value="Elp3"/>
    <property type="match status" value="1"/>
</dbReference>
<evidence type="ECO:0000256" key="3">
    <source>
        <dbReference type="ARBA" id="ARBA00022679"/>
    </source>
</evidence>
<dbReference type="GO" id="GO:0005829">
    <property type="term" value="C:cytosol"/>
    <property type="evidence" value="ECO:0007669"/>
    <property type="project" value="TreeGrafter"/>
</dbReference>
<dbReference type="PANTHER" id="PTHR43409">
    <property type="entry name" value="ANAEROBIC MAGNESIUM-PROTOPORPHYRIN IX MONOMETHYL ESTER CYCLASE-RELATED"/>
    <property type="match status" value="1"/>
</dbReference>
<evidence type="ECO:0000259" key="8">
    <source>
        <dbReference type="PROSITE" id="PS51332"/>
    </source>
</evidence>
<evidence type="ECO:0000313" key="10">
    <source>
        <dbReference type="EMBL" id="KPL15801.1"/>
    </source>
</evidence>
<comment type="caution">
    <text evidence="10">The sequence shown here is derived from an EMBL/GenBank/DDBJ whole genome shotgun (WGS) entry which is preliminary data.</text>
</comment>
<evidence type="ECO:0000256" key="1">
    <source>
        <dbReference type="ARBA" id="ARBA00001966"/>
    </source>
</evidence>
<dbReference type="Pfam" id="PF04055">
    <property type="entry name" value="Radical_SAM"/>
    <property type="match status" value="1"/>
</dbReference>
<feature type="domain" description="B12-binding" evidence="8">
    <location>
        <begin position="2"/>
        <end position="136"/>
    </location>
</feature>
<dbReference type="GO" id="GO:0051539">
    <property type="term" value="F:4 iron, 4 sulfur cluster binding"/>
    <property type="evidence" value="ECO:0007669"/>
    <property type="project" value="UniProtKB-KW"/>
</dbReference>
<keyword evidence="3" id="KW-0808">Transferase</keyword>
<dbReference type="InterPro" id="IPR058240">
    <property type="entry name" value="rSAM_sf"/>
</dbReference>
<evidence type="ECO:0000256" key="5">
    <source>
        <dbReference type="ARBA" id="ARBA00022723"/>
    </source>
</evidence>
<dbReference type="InterPro" id="IPR006158">
    <property type="entry name" value="Cobalamin-bd"/>
</dbReference>
<dbReference type="GO" id="GO:0046872">
    <property type="term" value="F:metal ion binding"/>
    <property type="evidence" value="ECO:0007669"/>
    <property type="project" value="UniProtKB-KW"/>
</dbReference>
<dbReference type="InterPro" id="IPR034466">
    <property type="entry name" value="Methyltransferase_Class_B"/>
</dbReference>
<dbReference type="Proteomes" id="UP000050975">
    <property type="component" value="Unassembled WGS sequence"/>
</dbReference>
<dbReference type="PROSITE" id="PS51918">
    <property type="entry name" value="RADICAL_SAM"/>
    <property type="match status" value="1"/>
</dbReference>
<keyword evidence="5" id="KW-0479">Metal-binding</keyword>
<evidence type="ECO:0000313" key="11">
    <source>
        <dbReference type="Proteomes" id="UP000050975"/>
    </source>
</evidence>
<evidence type="ECO:0000256" key="7">
    <source>
        <dbReference type="ARBA" id="ARBA00023014"/>
    </source>
</evidence>
<dbReference type="PANTHER" id="PTHR43409:SF7">
    <property type="entry name" value="BLL1977 PROTEIN"/>
    <property type="match status" value="1"/>
</dbReference>
<dbReference type="AlphaFoldDB" id="A0A0S8K1H1"/>
<dbReference type="GO" id="GO:0031419">
    <property type="term" value="F:cobalamin binding"/>
    <property type="evidence" value="ECO:0007669"/>
    <property type="project" value="InterPro"/>
</dbReference>
<reference evidence="10 11" key="1">
    <citation type="journal article" date="2015" name="Microbiome">
        <title>Genomic resolution of linkages in carbon, nitrogen, and sulfur cycling among widespread estuary sediment bacteria.</title>
        <authorList>
            <person name="Baker B.J."/>
            <person name="Lazar C.S."/>
            <person name="Teske A.P."/>
            <person name="Dick G.J."/>
        </authorList>
    </citation>
    <scope>NUCLEOTIDE SEQUENCE [LARGE SCALE GENOMIC DNA]</scope>
    <source>
        <strain evidence="10">SM1_77</strain>
    </source>
</reference>
<dbReference type="InterPro" id="IPR007197">
    <property type="entry name" value="rSAM"/>
</dbReference>
<dbReference type="InterPro" id="IPR006638">
    <property type="entry name" value="Elp3/MiaA/NifB-like_rSAM"/>
</dbReference>
<keyword evidence="4" id="KW-0949">S-adenosyl-L-methionine</keyword>
<dbReference type="SFLD" id="SFLDG01123">
    <property type="entry name" value="methyltransferase_(Class_B)"/>
    <property type="match status" value="1"/>
</dbReference>
<dbReference type="InterPro" id="IPR023404">
    <property type="entry name" value="rSAM_horseshoe"/>
</dbReference>
<dbReference type="InterPro" id="IPR051198">
    <property type="entry name" value="BchE-like"/>
</dbReference>
<dbReference type="Gene3D" id="3.40.50.280">
    <property type="entry name" value="Cobalamin-binding domain"/>
    <property type="match status" value="1"/>
</dbReference>
<organism evidence="10 11">
    <name type="scientific">candidate division WOR_3 bacterium SM1_77</name>
    <dbReference type="NCBI Taxonomy" id="1703778"/>
    <lineage>
        <taxon>Bacteria</taxon>
        <taxon>Bacteria division WOR-3</taxon>
    </lineage>
</organism>
<comment type="cofactor">
    <cofactor evidence="1">
        <name>[4Fe-4S] cluster</name>
        <dbReference type="ChEBI" id="CHEBI:49883"/>
    </cofactor>
</comment>
<protein>
    <submittedName>
        <fullName evidence="10">Radical SAM protein</fullName>
    </submittedName>
</protein>
<dbReference type="SFLD" id="SFLDG01082">
    <property type="entry name" value="B12-binding_domain_containing"/>
    <property type="match status" value="1"/>
</dbReference>
<dbReference type="SFLD" id="SFLDS00029">
    <property type="entry name" value="Radical_SAM"/>
    <property type="match status" value="1"/>
</dbReference>
<dbReference type="Pfam" id="PF02310">
    <property type="entry name" value="B12-binding"/>
    <property type="match status" value="1"/>
</dbReference>
<evidence type="ECO:0000256" key="6">
    <source>
        <dbReference type="ARBA" id="ARBA00023004"/>
    </source>
</evidence>
<dbReference type="SUPFAM" id="SSF102114">
    <property type="entry name" value="Radical SAM enzymes"/>
    <property type="match status" value="1"/>
</dbReference>
<gene>
    <name evidence="10" type="ORF">AMJ74_00740</name>
</gene>
<keyword evidence="7" id="KW-0411">Iron-sulfur</keyword>
<proteinExistence type="predicted"/>
<evidence type="ECO:0000259" key="9">
    <source>
        <dbReference type="PROSITE" id="PS51918"/>
    </source>
</evidence>
<feature type="domain" description="Radical SAM core" evidence="9">
    <location>
        <begin position="157"/>
        <end position="385"/>
    </location>
</feature>
<evidence type="ECO:0000256" key="4">
    <source>
        <dbReference type="ARBA" id="ARBA00022691"/>
    </source>
</evidence>
<name>A0A0S8K1H1_UNCW3</name>
<dbReference type="Gene3D" id="3.80.30.20">
    <property type="entry name" value="tm_1862 like domain"/>
    <property type="match status" value="1"/>
</dbReference>
<keyword evidence="2" id="KW-0489">Methyltransferase</keyword>
<dbReference type="PROSITE" id="PS51332">
    <property type="entry name" value="B12_BINDING"/>
    <property type="match status" value="1"/>
</dbReference>
<keyword evidence="6" id="KW-0408">Iron</keyword>